<keyword evidence="3" id="KW-0812">Transmembrane</keyword>
<proteinExistence type="inferred from homology"/>
<feature type="compositionally biased region" description="Polar residues" evidence="6">
    <location>
        <begin position="51"/>
        <end position="67"/>
    </location>
</feature>
<sequence>MGITIAVGIIALLVGAVGGFFAARYYMKKYFEDNPPINSDMIKQMMAQMGQKPSQKKLNQLMSSMKTQQKKSNKK</sequence>
<evidence type="ECO:0000256" key="1">
    <source>
        <dbReference type="ARBA" id="ARBA00004167"/>
    </source>
</evidence>
<protein>
    <submittedName>
        <fullName evidence="7">Uncharacterized protein</fullName>
    </submittedName>
</protein>
<dbReference type="Pfam" id="PF03672">
    <property type="entry name" value="UPF0154"/>
    <property type="match status" value="1"/>
</dbReference>
<dbReference type="InterPro" id="IPR005359">
    <property type="entry name" value="UPF0154"/>
</dbReference>
<comment type="subcellular location">
    <subcellularLocation>
        <location evidence="1">Membrane</location>
        <topology evidence="1">Single-pass membrane protein</topology>
    </subcellularLocation>
</comment>
<keyword evidence="5" id="KW-0472">Membrane</keyword>
<comment type="similarity">
    <text evidence="2">Belongs to the UPF0154 family.</text>
</comment>
<evidence type="ECO:0000313" key="8">
    <source>
        <dbReference type="Proteomes" id="UP000187499"/>
    </source>
</evidence>
<evidence type="ECO:0000256" key="2">
    <source>
        <dbReference type="ARBA" id="ARBA00006694"/>
    </source>
</evidence>
<dbReference type="OrthoDB" id="1769076at2"/>
<dbReference type="Proteomes" id="UP000187499">
    <property type="component" value="Chromosome"/>
</dbReference>
<dbReference type="STRING" id="1847728.BTM29_08620"/>
<keyword evidence="8" id="KW-1185">Reference proteome</keyword>
<evidence type="ECO:0000256" key="6">
    <source>
        <dbReference type="SAM" id="MobiDB-lite"/>
    </source>
</evidence>
<dbReference type="EMBL" id="CP019323">
    <property type="protein sequence ID" value="APX72608.1"/>
    <property type="molecule type" value="Genomic_DNA"/>
</dbReference>
<evidence type="ECO:0000313" key="7">
    <source>
        <dbReference type="EMBL" id="APX72608.1"/>
    </source>
</evidence>
<dbReference type="AlphaFoldDB" id="A0A1P8Q425"/>
<accession>A0A1P8Q425</accession>
<organism evidence="7 8">
    <name type="scientific">Companilactobacillus allii</name>
    <dbReference type="NCBI Taxonomy" id="1847728"/>
    <lineage>
        <taxon>Bacteria</taxon>
        <taxon>Bacillati</taxon>
        <taxon>Bacillota</taxon>
        <taxon>Bacilli</taxon>
        <taxon>Lactobacillales</taxon>
        <taxon>Lactobacillaceae</taxon>
        <taxon>Companilactobacillus</taxon>
    </lineage>
</organism>
<gene>
    <name evidence="7" type="ORF">BTM29_08620</name>
</gene>
<evidence type="ECO:0000256" key="4">
    <source>
        <dbReference type="ARBA" id="ARBA00022989"/>
    </source>
</evidence>
<dbReference type="GO" id="GO:0016020">
    <property type="term" value="C:membrane"/>
    <property type="evidence" value="ECO:0007669"/>
    <property type="project" value="UniProtKB-SubCell"/>
</dbReference>
<evidence type="ECO:0000256" key="3">
    <source>
        <dbReference type="ARBA" id="ARBA00022692"/>
    </source>
</evidence>
<reference evidence="8" key="1">
    <citation type="submission" date="2016-12" db="EMBL/GenBank/DDBJ databases">
        <authorList>
            <person name="Jung M.Y."/>
            <person name="Lee S.H."/>
        </authorList>
    </citation>
    <scope>NUCLEOTIDE SEQUENCE [LARGE SCALE GENOMIC DNA]</scope>
    <source>
        <strain evidence="8">WiKim39</strain>
    </source>
</reference>
<dbReference type="KEGG" id="lalw:BTM29_08620"/>
<keyword evidence="4" id="KW-1133">Transmembrane helix</keyword>
<name>A0A1P8Q425_9LACO</name>
<feature type="region of interest" description="Disordered" evidence="6">
    <location>
        <begin position="48"/>
        <end position="75"/>
    </location>
</feature>
<evidence type="ECO:0000256" key="5">
    <source>
        <dbReference type="ARBA" id="ARBA00023136"/>
    </source>
</evidence>
<dbReference type="RefSeq" id="WP_076616170.1">
    <property type="nucleotide sequence ID" value="NZ_CP019323.1"/>
</dbReference>